<organism evidence="1 2">
    <name type="scientific">Glossina pallidipes</name>
    <name type="common">Tsetse fly</name>
    <dbReference type="NCBI Taxonomy" id="7398"/>
    <lineage>
        <taxon>Eukaryota</taxon>
        <taxon>Metazoa</taxon>
        <taxon>Ecdysozoa</taxon>
        <taxon>Arthropoda</taxon>
        <taxon>Hexapoda</taxon>
        <taxon>Insecta</taxon>
        <taxon>Pterygota</taxon>
        <taxon>Neoptera</taxon>
        <taxon>Endopterygota</taxon>
        <taxon>Diptera</taxon>
        <taxon>Brachycera</taxon>
        <taxon>Muscomorpha</taxon>
        <taxon>Hippoboscoidea</taxon>
        <taxon>Glossinidae</taxon>
        <taxon>Glossina</taxon>
    </lineage>
</organism>
<evidence type="ECO:0000313" key="1">
    <source>
        <dbReference type="EnsemblMetazoa" id="GPAI022428-PA"/>
    </source>
</evidence>
<dbReference type="AlphaFoldDB" id="A0A1A9ZR48"/>
<protein>
    <submittedName>
        <fullName evidence="1">Uncharacterized protein</fullName>
    </submittedName>
</protein>
<name>A0A1A9ZR48_GLOPL</name>
<proteinExistence type="predicted"/>
<accession>A0A1A9ZR48</accession>
<dbReference type="EnsemblMetazoa" id="GPAI022428-RA">
    <property type="protein sequence ID" value="GPAI022428-PA"/>
    <property type="gene ID" value="GPAI022428"/>
</dbReference>
<reference evidence="2" key="1">
    <citation type="submission" date="2014-03" db="EMBL/GenBank/DDBJ databases">
        <authorList>
            <person name="Aksoy S."/>
            <person name="Warren W."/>
            <person name="Wilson R.K."/>
        </authorList>
    </citation>
    <scope>NUCLEOTIDE SEQUENCE [LARGE SCALE GENOMIC DNA]</scope>
    <source>
        <strain evidence="2">IAEA</strain>
    </source>
</reference>
<dbReference type="VEuPathDB" id="VectorBase:GPAI022428"/>
<dbReference type="Proteomes" id="UP000092445">
    <property type="component" value="Unassembled WGS sequence"/>
</dbReference>
<sequence length="133" mass="15533">MKNWLAKFLFMHQSQSISFQNNTLQQLAKNFLKQTCNNKSYKDWIVDQFCKDFADEMIHDHIIIHTPHNTASFTDLQKCMPTSTEILLIAGSYGAMAKTVLITKENSIEISKDVQSEHTRNYNNWVSQFKQKQ</sequence>
<reference evidence="1" key="2">
    <citation type="submission" date="2020-05" db="UniProtKB">
        <authorList>
            <consortium name="EnsemblMetazoa"/>
        </authorList>
    </citation>
    <scope>IDENTIFICATION</scope>
    <source>
        <strain evidence="1">IAEA</strain>
    </source>
</reference>
<keyword evidence="2" id="KW-1185">Reference proteome</keyword>
<evidence type="ECO:0000313" key="2">
    <source>
        <dbReference type="Proteomes" id="UP000092445"/>
    </source>
</evidence>